<evidence type="ECO:0000313" key="1">
    <source>
        <dbReference type="EMBL" id="PWN58119.1"/>
    </source>
</evidence>
<dbReference type="AlphaFoldDB" id="A0A316WAY9"/>
<evidence type="ECO:0008006" key="3">
    <source>
        <dbReference type="Google" id="ProtNLM"/>
    </source>
</evidence>
<dbReference type="GO" id="GO:0003677">
    <property type="term" value="F:DNA binding"/>
    <property type="evidence" value="ECO:0007669"/>
    <property type="project" value="InterPro"/>
</dbReference>
<dbReference type="InterPro" id="IPR010982">
    <property type="entry name" value="Lambda_DNA-bd_dom_sf"/>
</dbReference>
<proteinExistence type="predicted"/>
<protein>
    <recommendedName>
        <fullName evidence="3">HTH cro/C1-type domain-containing protein</fullName>
    </recommendedName>
</protein>
<evidence type="ECO:0000313" key="2">
    <source>
        <dbReference type="Proteomes" id="UP000236413"/>
    </source>
</evidence>
<accession>A0A316WAY9</accession>
<dbReference type="EMBL" id="PPEG02000013">
    <property type="protein sequence ID" value="PWN58119.1"/>
    <property type="molecule type" value="Genomic_DNA"/>
</dbReference>
<organism evidence="1 2">
    <name type="scientific">Chryseobacterium viscerum</name>
    <dbReference type="NCBI Taxonomy" id="1037377"/>
    <lineage>
        <taxon>Bacteria</taxon>
        <taxon>Pseudomonadati</taxon>
        <taxon>Bacteroidota</taxon>
        <taxon>Flavobacteriia</taxon>
        <taxon>Flavobacteriales</taxon>
        <taxon>Weeksellaceae</taxon>
        <taxon>Chryseobacterium group</taxon>
        <taxon>Chryseobacterium</taxon>
    </lineage>
</organism>
<comment type="caution">
    <text evidence="1">The sequence shown here is derived from an EMBL/GenBank/DDBJ whole genome shotgun (WGS) entry which is preliminary data.</text>
</comment>
<sequence length="109" mass="12320">MKLLIAVVNTEETIYKIKIILSLKKLLENGKKLQKEIRGNKIVYSYHGVASNALLRKATINDTLNGHTSPKAVTLISIVEGMGFTMTDFSKEFDNISEKEIQIYLQEHP</sequence>
<dbReference type="Proteomes" id="UP000236413">
    <property type="component" value="Unassembled WGS sequence"/>
</dbReference>
<dbReference type="Gene3D" id="1.10.260.40">
    <property type="entry name" value="lambda repressor-like DNA-binding domains"/>
    <property type="match status" value="1"/>
</dbReference>
<reference evidence="1 2" key="1">
    <citation type="submission" date="2018-04" db="EMBL/GenBank/DDBJ databases">
        <title>Chryseobacterium oncorhynchi 701B-08T from rainbow trout, and Chryseobacterium viscerum 687B-08T from diseased fish.</title>
        <authorList>
            <person name="Jeong J.-J."/>
            <person name="Lee Y.J."/>
            <person name="Pathiraja D."/>
            <person name="Park B."/>
            <person name="Choi I.-G."/>
            <person name="Kim K.D."/>
        </authorList>
    </citation>
    <scope>NUCLEOTIDE SEQUENCE [LARGE SCALE GENOMIC DNA]</scope>
    <source>
        <strain evidence="1 2">687B-08</strain>
    </source>
</reference>
<name>A0A316WAY9_9FLAO</name>
<gene>
    <name evidence="1" type="ORF">C1634_024405</name>
</gene>